<feature type="transmembrane region" description="Helical" evidence="1">
    <location>
        <begin position="416"/>
        <end position="432"/>
    </location>
</feature>
<dbReference type="AlphaFoldDB" id="A0A2T0RFK9"/>
<reference evidence="3 4" key="1">
    <citation type="submission" date="2018-03" db="EMBL/GenBank/DDBJ databases">
        <title>Genomic Encyclopedia of Archaeal and Bacterial Type Strains, Phase II (KMG-II): from individual species to whole genera.</title>
        <authorList>
            <person name="Goeker M."/>
        </authorList>
    </citation>
    <scope>NUCLEOTIDE SEQUENCE [LARGE SCALE GENOMIC DNA]</scope>
    <source>
        <strain evidence="3 4">DSM 29328</strain>
    </source>
</reference>
<protein>
    <submittedName>
        <fullName evidence="3">Putative tricarboxylic transport membrane protein</fullName>
    </submittedName>
</protein>
<evidence type="ECO:0000256" key="1">
    <source>
        <dbReference type="SAM" id="Phobius"/>
    </source>
</evidence>
<feature type="transmembrane region" description="Helical" evidence="1">
    <location>
        <begin position="263"/>
        <end position="286"/>
    </location>
</feature>
<feature type="transmembrane region" description="Helical" evidence="1">
    <location>
        <begin position="395"/>
        <end position="410"/>
    </location>
</feature>
<feature type="transmembrane region" description="Helical" evidence="1">
    <location>
        <begin position="152"/>
        <end position="185"/>
    </location>
</feature>
<feature type="domain" description="DUF112" evidence="2">
    <location>
        <begin position="25"/>
        <end position="444"/>
    </location>
</feature>
<evidence type="ECO:0000313" key="4">
    <source>
        <dbReference type="Proteomes" id="UP000239480"/>
    </source>
</evidence>
<organism evidence="3 4">
    <name type="scientific">Aliiruegeria haliotis</name>
    <dbReference type="NCBI Taxonomy" id="1280846"/>
    <lineage>
        <taxon>Bacteria</taxon>
        <taxon>Pseudomonadati</taxon>
        <taxon>Pseudomonadota</taxon>
        <taxon>Alphaproteobacteria</taxon>
        <taxon>Rhodobacterales</taxon>
        <taxon>Roseobacteraceae</taxon>
        <taxon>Aliiruegeria</taxon>
    </lineage>
</organism>
<keyword evidence="1" id="KW-0472">Membrane</keyword>
<dbReference type="EMBL" id="PVTD01000016">
    <property type="protein sequence ID" value="PRY19953.1"/>
    <property type="molecule type" value="Genomic_DNA"/>
</dbReference>
<feature type="transmembrane region" description="Helical" evidence="1">
    <location>
        <begin position="123"/>
        <end position="145"/>
    </location>
</feature>
<comment type="caution">
    <text evidence="3">The sequence shown here is derived from an EMBL/GenBank/DDBJ whole genome shotgun (WGS) entry which is preliminary data.</text>
</comment>
<dbReference type="OrthoDB" id="9791872at2"/>
<feature type="transmembrane region" description="Helical" evidence="1">
    <location>
        <begin position="439"/>
        <end position="457"/>
    </location>
</feature>
<keyword evidence="1" id="KW-1133">Transmembrane helix</keyword>
<dbReference type="InterPro" id="IPR002823">
    <property type="entry name" value="DUF112_TM"/>
</dbReference>
<feature type="transmembrane region" description="Helical" evidence="1">
    <location>
        <begin position="25"/>
        <end position="54"/>
    </location>
</feature>
<evidence type="ECO:0000259" key="2">
    <source>
        <dbReference type="Pfam" id="PF01970"/>
    </source>
</evidence>
<feature type="transmembrane region" description="Helical" evidence="1">
    <location>
        <begin position="205"/>
        <end position="226"/>
    </location>
</feature>
<accession>A0A2T0RFK9</accession>
<feature type="transmembrane region" description="Helical" evidence="1">
    <location>
        <begin position="66"/>
        <end position="87"/>
    </location>
</feature>
<keyword evidence="4" id="KW-1185">Reference proteome</keyword>
<evidence type="ECO:0000313" key="3">
    <source>
        <dbReference type="EMBL" id="PRY19953.1"/>
    </source>
</evidence>
<feature type="transmembrane region" description="Helical" evidence="1">
    <location>
        <begin position="469"/>
        <end position="490"/>
    </location>
</feature>
<dbReference type="RefSeq" id="WP_106208161.1">
    <property type="nucleotide sequence ID" value="NZ_PVTD01000016.1"/>
</dbReference>
<dbReference type="PANTHER" id="PTHR35342">
    <property type="entry name" value="TRICARBOXYLIC TRANSPORT PROTEIN"/>
    <property type="match status" value="1"/>
</dbReference>
<dbReference type="Proteomes" id="UP000239480">
    <property type="component" value="Unassembled WGS sequence"/>
</dbReference>
<gene>
    <name evidence="3" type="ORF">CLV78_11643</name>
</gene>
<dbReference type="PANTHER" id="PTHR35342:SF5">
    <property type="entry name" value="TRICARBOXYLIC TRANSPORT PROTEIN"/>
    <property type="match status" value="1"/>
</dbReference>
<proteinExistence type="predicted"/>
<feature type="transmembrane region" description="Helical" evidence="1">
    <location>
        <begin position="360"/>
        <end position="383"/>
    </location>
</feature>
<sequence length="506" mass="53161">MGEMIGFDSAVLLEALSRVLDPFNILIVFLGVAGGIIIGIIPGMGATMAIAILIPFTFTMLPETGMALLVAVYIGSVSGGCLTAILIRLPGTPASVATLLDGFPMATQGKAGQAISNAVVASFFGTIISGIILIFSAPLLAAFALKFHFAEYVAVCVFALTAISAVSGSSMAKGLLTGMLGVLLATFGISEEDGVPRFNFGSDMFLGGFTFLPALMGLFAVSQIMVEVANMKSAKKVKAISIESILPSLTSIRQNLGNYLRSGLIGTVIGVIPAVGGATAGLISYAQAKNASKEGEKFGTGHIPGIVASETANNAAIGGALIIMLTLGIPGDPATAVLIGGLMIHGLEPGPRLFMSYPEVLYAIYLTVFLGAFFMMFVLLAFMRPLAKVMELPKEILLPLLFVLAATGVYSTNNRVFDILVMCGFGCLGYILERMRYPLAPLVLGFVLGPLIEGNFRKMLGQYGDVWPLFTQPIALMFMVLTLGSILWTIRTRWKAANASAQEPSP</sequence>
<dbReference type="Pfam" id="PF01970">
    <property type="entry name" value="TctA"/>
    <property type="match status" value="1"/>
</dbReference>
<name>A0A2T0RFK9_9RHOB</name>
<keyword evidence="1" id="KW-0812">Transmembrane</keyword>